<evidence type="ECO:0000313" key="2">
    <source>
        <dbReference type="Proteomes" id="UP001066276"/>
    </source>
</evidence>
<dbReference type="Proteomes" id="UP001066276">
    <property type="component" value="Chromosome 5"/>
</dbReference>
<comment type="caution">
    <text evidence="1">The sequence shown here is derived from an EMBL/GenBank/DDBJ whole genome shotgun (WGS) entry which is preliminary data.</text>
</comment>
<organism evidence="1 2">
    <name type="scientific">Pleurodeles waltl</name>
    <name type="common">Iberian ribbed newt</name>
    <dbReference type="NCBI Taxonomy" id="8319"/>
    <lineage>
        <taxon>Eukaryota</taxon>
        <taxon>Metazoa</taxon>
        <taxon>Chordata</taxon>
        <taxon>Craniata</taxon>
        <taxon>Vertebrata</taxon>
        <taxon>Euteleostomi</taxon>
        <taxon>Amphibia</taxon>
        <taxon>Batrachia</taxon>
        <taxon>Caudata</taxon>
        <taxon>Salamandroidea</taxon>
        <taxon>Salamandridae</taxon>
        <taxon>Pleurodelinae</taxon>
        <taxon>Pleurodeles</taxon>
    </lineage>
</organism>
<dbReference type="AlphaFoldDB" id="A0AAV7RC07"/>
<keyword evidence="2" id="KW-1185">Reference proteome</keyword>
<evidence type="ECO:0000313" key="1">
    <source>
        <dbReference type="EMBL" id="KAJ1149005.1"/>
    </source>
</evidence>
<reference evidence="1" key="1">
    <citation type="journal article" date="2022" name="bioRxiv">
        <title>Sequencing and chromosome-scale assembly of the giantPleurodeles waltlgenome.</title>
        <authorList>
            <person name="Brown T."/>
            <person name="Elewa A."/>
            <person name="Iarovenko S."/>
            <person name="Subramanian E."/>
            <person name="Araus A.J."/>
            <person name="Petzold A."/>
            <person name="Susuki M."/>
            <person name="Suzuki K.-i.T."/>
            <person name="Hayashi T."/>
            <person name="Toyoda A."/>
            <person name="Oliveira C."/>
            <person name="Osipova E."/>
            <person name="Leigh N.D."/>
            <person name="Simon A."/>
            <person name="Yun M.H."/>
        </authorList>
    </citation>
    <scope>NUCLEOTIDE SEQUENCE</scope>
    <source>
        <strain evidence="1">20211129_DDA</strain>
        <tissue evidence="1">Liver</tissue>
    </source>
</reference>
<protein>
    <submittedName>
        <fullName evidence="1">Uncharacterized protein</fullName>
    </submittedName>
</protein>
<accession>A0AAV7RC07</accession>
<name>A0AAV7RC07_PLEWA</name>
<gene>
    <name evidence="1" type="ORF">NDU88_001826</name>
</gene>
<dbReference type="EMBL" id="JANPWB010000009">
    <property type="protein sequence ID" value="KAJ1149005.1"/>
    <property type="molecule type" value="Genomic_DNA"/>
</dbReference>
<sequence length="152" mass="17075">MPRGRFVDFLHWQDEVTGAASIRWALQLNFLPHGRRWVDSSLEARLCRSGSAVRHFSGPCVEFPSAALALRRSSRCKVKLCCSGLTCGEIFTTVQAVRRFWQASCKDEVFLVLRLQGTGDKLYPSPWRALLHHTQRAAGQQQGSSPSQKADM</sequence>
<proteinExistence type="predicted"/>